<feature type="transmembrane region" description="Helical" evidence="5">
    <location>
        <begin position="355"/>
        <end position="376"/>
    </location>
</feature>
<dbReference type="PANTHER" id="PTHR37422:SF13">
    <property type="entry name" value="LIPOPOLYSACCHARIDE BIOSYNTHESIS PROTEIN PA4999-RELATED"/>
    <property type="match status" value="1"/>
</dbReference>
<keyword evidence="8" id="KW-1185">Reference proteome</keyword>
<feature type="transmembrane region" description="Helical" evidence="5">
    <location>
        <begin position="168"/>
        <end position="185"/>
    </location>
</feature>
<keyword evidence="3 5" id="KW-1133">Transmembrane helix</keyword>
<keyword evidence="2 5" id="KW-0812">Transmembrane</keyword>
<comment type="caution">
    <text evidence="7">The sequence shown here is derived from an EMBL/GenBank/DDBJ whole genome shotgun (WGS) entry which is preliminary data.</text>
</comment>
<feature type="transmembrane region" description="Helical" evidence="5">
    <location>
        <begin position="382"/>
        <end position="400"/>
    </location>
</feature>
<feature type="transmembrane region" description="Helical" evidence="5">
    <location>
        <begin position="103"/>
        <end position="120"/>
    </location>
</feature>
<accession>A0A919W866</accession>
<dbReference type="InterPro" id="IPR007016">
    <property type="entry name" value="O-antigen_ligase-rel_domated"/>
</dbReference>
<dbReference type="InterPro" id="IPR051533">
    <property type="entry name" value="WaaL-like"/>
</dbReference>
<dbReference type="PANTHER" id="PTHR37422">
    <property type="entry name" value="TEICHURONIC ACID BIOSYNTHESIS PROTEIN TUAE"/>
    <property type="match status" value="1"/>
</dbReference>
<keyword evidence="4 5" id="KW-0472">Membrane</keyword>
<evidence type="ECO:0000256" key="1">
    <source>
        <dbReference type="ARBA" id="ARBA00004141"/>
    </source>
</evidence>
<evidence type="ECO:0000256" key="2">
    <source>
        <dbReference type="ARBA" id="ARBA00022692"/>
    </source>
</evidence>
<reference evidence="7 8" key="1">
    <citation type="submission" date="2021-03" db="EMBL/GenBank/DDBJ databases">
        <title>Whole genome shotgun sequence of Actinoplanes toevensis NBRC 105298.</title>
        <authorList>
            <person name="Komaki H."/>
            <person name="Tamura T."/>
        </authorList>
    </citation>
    <scope>NUCLEOTIDE SEQUENCE [LARGE SCALE GENOMIC DNA]</scope>
    <source>
        <strain evidence="7 8">NBRC 105298</strain>
    </source>
</reference>
<feature type="transmembrane region" description="Helical" evidence="5">
    <location>
        <begin position="126"/>
        <end position="147"/>
    </location>
</feature>
<name>A0A919W866_9ACTN</name>
<evidence type="ECO:0000313" key="8">
    <source>
        <dbReference type="Proteomes" id="UP000677082"/>
    </source>
</evidence>
<feature type="transmembrane region" description="Helical" evidence="5">
    <location>
        <begin position="191"/>
        <end position="224"/>
    </location>
</feature>
<comment type="subcellular location">
    <subcellularLocation>
        <location evidence="1">Membrane</location>
        <topology evidence="1">Multi-pass membrane protein</topology>
    </subcellularLocation>
</comment>
<feature type="transmembrane region" description="Helical" evidence="5">
    <location>
        <begin position="321"/>
        <end position="343"/>
    </location>
</feature>
<evidence type="ECO:0000256" key="4">
    <source>
        <dbReference type="ARBA" id="ARBA00023136"/>
    </source>
</evidence>
<dbReference type="Pfam" id="PF04932">
    <property type="entry name" value="Wzy_C"/>
    <property type="match status" value="1"/>
</dbReference>
<evidence type="ECO:0000256" key="3">
    <source>
        <dbReference type="ARBA" id="ARBA00022989"/>
    </source>
</evidence>
<protein>
    <recommendedName>
        <fullName evidence="6">O-antigen ligase-related domain-containing protein</fullName>
    </recommendedName>
</protein>
<sequence>MTAGPVTAAGRPSPVIIVACYVATLAGHFTLTRMGISVPVLNDVRVLFFSAVLMAFALEIHHAGVYPLHTGPARRTLQPVLILFGYQILSATWAPRNAVINDVVSDLVAMVVLVIVYTALAEWDQHRVIVVTMYCQYVAAWLYFLYSASGRGATAAGRWTAFGGGPNVYVRVMVLGMVAAAYFYFRSGGKFLWLAAAPLFLVGAIASGSRGGLVAFGGIVILAGPSLVRFMRRHGAIKPLAAIPMVGAVVWLLFGDQIMFLINNRFLAGTIQQRNTSDRDVLYEKGAGLFLESPVFGVGVHGFYAITNLGPGEKYVHNLPLAVAAEGGAVGLLLLLVALWALLKEYARIPKKQRSLPSRACAYSGIFILGASFFSGDYYDHRLMWIFFLLAAAGSPAVAARPPAISRAGTPAPP</sequence>
<feature type="domain" description="O-antigen ligase-related" evidence="6">
    <location>
        <begin position="199"/>
        <end position="336"/>
    </location>
</feature>
<feature type="transmembrane region" description="Helical" evidence="5">
    <location>
        <begin position="44"/>
        <end position="64"/>
    </location>
</feature>
<dbReference type="Proteomes" id="UP000677082">
    <property type="component" value="Unassembled WGS sequence"/>
</dbReference>
<gene>
    <name evidence="7" type="ORF">Ato02nite_040490</name>
</gene>
<proteinExistence type="predicted"/>
<evidence type="ECO:0000256" key="5">
    <source>
        <dbReference type="SAM" id="Phobius"/>
    </source>
</evidence>
<dbReference type="EMBL" id="BOQN01000052">
    <property type="protein sequence ID" value="GIM92256.1"/>
    <property type="molecule type" value="Genomic_DNA"/>
</dbReference>
<feature type="transmembrane region" description="Helical" evidence="5">
    <location>
        <begin position="236"/>
        <end position="254"/>
    </location>
</feature>
<dbReference type="GO" id="GO:0016020">
    <property type="term" value="C:membrane"/>
    <property type="evidence" value="ECO:0007669"/>
    <property type="project" value="UniProtKB-SubCell"/>
</dbReference>
<organism evidence="7 8">
    <name type="scientific">Paractinoplanes toevensis</name>
    <dbReference type="NCBI Taxonomy" id="571911"/>
    <lineage>
        <taxon>Bacteria</taxon>
        <taxon>Bacillati</taxon>
        <taxon>Actinomycetota</taxon>
        <taxon>Actinomycetes</taxon>
        <taxon>Micromonosporales</taxon>
        <taxon>Micromonosporaceae</taxon>
        <taxon>Paractinoplanes</taxon>
    </lineage>
</organism>
<evidence type="ECO:0000313" key="7">
    <source>
        <dbReference type="EMBL" id="GIM92256.1"/>
    </source>
</evidence>
<dbReference type="AlphaFoldDB" id="A0A919W866"/>
<evidence type="ECO:0000259" key="6">
    <source>
        <dbReference type="Pfam" id="PF04932"/>
    </source>
</evidence>
<feature type="transmembrane region" description="Helical" evidence="5">
    <location>
        <begin position="12"/>
        <end position="32"/>
    </location>
</feature>